<name>A0ABQ7JNW7_9FUNG</name>
<reference evidence="2 3" key="1">
    <citation type="journal article" date="2020" name="Fungal Divers.">
        <title>Resolving the Mortierellaceae phylogeny through synthesis of multi-gene phylogenetics and phylogenomics.</title>
        <authorList>
            <person name="Vandepol N."/>
            <person name="Liber J."/>
            <person name="Desiro A."/>
            <person name="Na H."/>
            <person name="Kennedy M."/>
            <person name="Barry K."/>
            <person name="Grigoriev I.V."/>
            <person name="Miller A.N."/>
            <person name="O'Donnell K."/>
            <person name="Stajich J.E."/>
            <person name="Bonito G."/>
        </authorList>
    </citation>
    <scope>NUCLEOTIDE SEQUENCE [LARGE SCALE GENOMIC DNA]</scope>
    <source>
        <strain evidence="2 3">AD045</strain>
    </source>
</reference>
<feature type="chain" id="PRO_5045238433" evidence="1">
    <location>
        <begin position="21"/>
        <end position="140"/>
    </location>
</feature>
<sequence length="140" mass="15309">MKIILALAAAVLSAPALVASVCVDHSYGKGTFDKPSDCPMGYTIYSRMGCKGQSVHFSEGGWTTGTDNWNVMSYMCDPKPIDKSCYKRSFGVGTFPKPRECKSGLTIYQNSDCSGQMVHLDGGWITKPGDWPVQSFRCDM</sequence>
<gene>
    <name evidence="2" type="ORF">BGZ96_000656</name>
</gene>
<keyword evidence="1" id="KW-0732">Signal</keyword>
<proteinExistence type="predicted"/>
<organism evidence="2 3">
    <name type="scientific">Linnemannia gamsii</name>
    <dbReference type="NCBI Taxonomy" id="64522"/>
    <lineage>
        <taxon>Eukaryota</taxon>
        <taxon>Fungi</taxon>
        <taxon>Fungi incertae sedis</taxon>
        <taxon>Mucoromycota</taxon>
        <taxon>Mortierellomycotina</taxon>
        <taxon>Mortierellomycetes</taxon>
        <taxon>Mortierellales</taxon>
        <taxon>Mortierellaceae</taxon>
        <taxon>Linnemannia</taxon>
    </lineage>
</organism>
<feature type="signal peptide" evidence="1">
    <location>
        <begin position="1"/>
        <end position="20"/>
    </location>
</feature>
<evidence type="ECO:0000256" key="1">
    <source>
        <dbReference type="SAM" id="SignalP"/>
    </source>
</evidence>
<evidence type="ECO:0000313" key="3">
    <source>
        <dbReference type="Proteomes" id="UP001194696"/>
    </source>
</evidence>
<protein>
    <submittedName>
        <fullName evidence="2">Uncharacterized protein</fullName>
    </submittedName>
</protein>
<comment type="caution">
    <text evidence="2">The sequence shown here is derived from an EMBL/GenBank/DDBJ whole genome shotgun (WGS) entry which is preliminary data.</text>
</comment>
<keyword evidence="3" id="KW-1185">Reference proteome</keyword>
<dbReference type="EMBL" id="JAAAIM010001097">
    <property type="protein sequence ID" value="KAG0282257.1"/>
    <property type="molecule type" value="Genomic_DNA"/>
</dbReference>
<evidence type="ECO:0000313" key="2">
    <source>
        <dbReference type="EMBL" id="KAG0282257.1"/>
    </source>
</evidence>
<dbReference type="Proteomes" id="UP001194696">
    <property type="component" value="Unassembled WGS sequence"/>
</dbReference>
<accession>A0ABQ7JNW7</accession>